<accession>A0AAE0ECK4</accession>
<evidence type="ECO:0000313" key="3">
    <source>
        <dbReference type="Proteomes" id="UP001281410"/>
    </source>
</evidence>
<organism evidence="2 3">
    <name type="scientific">Dipteronia sinensis</name>
    <dbReference type="NCBI Taxonomy" id="43782"/>
    <lineage>
        <taxon>Eukaryota</taxon>
        <taxon>Viridiplantae</taxon>
        <taxon>Streptophyta</taxon>
        <taxon>Embryophyta</taxon>
        <taxon>Tracheophyta</taxon>
        <taxon>Spermatophyta</taxon>
        <taxon>Magnoliopsida</taxon>
        <taxon>eudicotyledons</taxon>
        <taxon>Gunneridae</taxon>
        <taxon>Pentapetalae</taxon>
        <taxon>rosids</taxon>
        <taxon>malvids</taxon>
        <taxon>Sapindales</taxon>
        <taxon>Sapindaceae</taxon>
        <taxon>Hippocastanoideae</taxon>
        <taxon>Acereae</taxon>
        <taxon>Dipteronia</taxon>
    </lineage>
</organism>
<evidence type="ECO:0000259" key="1">
    <source>
        <dbReference type="Pfam" id="PF00078"/>
    </source>
</evidence>
<dbReference type="InterPro" id="IPR000477">
    <property type="entry name" value="RT_dom"/>
</dbReference>
<dbReference type="InterPro" id="IPR043502">
    <property type="entry name" value="DNA/RNA_pol_sf"/>
</dbReference>
<reference evidence="2" key="1">
    <citation type="journal article" date="2023" name="Plant J.">
        <title>Genome sequences and population genomics provide insights into the demographic history, inbreeding, and mutation load of two 'living fossil' tree species of Dipteronia.</title>
        <authorList>
            <person name="Feng Y."/>
            <person name="Comes H.P."/>
            <person name="Chen J."/>
            <person name="Zhu S."/>
            <person name="Lu R."/>
            <person name="Zhang X."/>
            <person name="Li P."/>
            <person name="Qiu J."/>
            <person name="Olsen K.M."/>
            <person name="Qiu Y."/>
        </authorList>
    </citation>
    <scope>NUCLEOTIDE SEQUENCE</scope>
    <source>
        <strain evidence="2">NBL</strain>
    </source>
</reference>
<gene>
    <name evidence="2" type="ORF">Dsin_008510</name>
</gene>
<evidence type="ECO:0000313" key="2">
    <source>
        <dbReference type="EMBL" id="KAK3221485.1"/>
    </source>
</evidence>
<dbReference type="SUPFAM" id="SSF56672">
    <property type="entry name" value="DNA/RNA polymerases"/>
    <property type="match status" value="1"/>
</dbReference>
<comment type="caution">
    <text evidence="2">The sequence shown here is derived from an EMBL/GenBank/DDBJ whole genome shotgun (WGS) entry which is preliminary data.</text>
</comment>
<name>A0AAE0ECK4_9ROSI</name>
<proteinExistence type="predicted"/>
<protein>
    <recommendedName>
        <fullName evidence="1">Reverse transcriptase domain-containing protein</fullName>
    </recommendedName>
</protein>
<dbReference type="Proteomes" id="UP001281410">
    <property type="component" value="Unassembled WGS sequence"/>
</dbReference>
<keyword evidence="3" id="KW-1185">Reference proteome</keyword>
<feature type="domain" description="Reverse transcriptase" evidence="1">
    <location>
        <begin position="10"/>
        <end position="142"/>
    </location>
</feature>
<dbReference type="AlphaFoldDB" id="A0AAE0ECK4"/>
<sequence length="245" mass="27501">MIGLSRPFLSGVIRTINFPSQWIDLVMDCISSSTLSFQFNGTGFVTLFPSRGLRQGCPISPYLFMLCSEAFSSLITNSERNGKELGIRSCRGSQLISHLLFADDSMLFSKASKANSERIRQILDTYERGYGKKINLNKSIITFSPKVSAAVRTEIQRLLEIKVCNSHDKYLCLPTMVGRNKRKLFNEVKERVGNKLRGWNGKLFSLGGKEVLIKAVVQAVPTYSMSMFRLPSSLCNELVVMTSKF</sequence>
<dbReference type="Pfam" id="PF00078">
    <property type="entry name" value="RVT_1"/>
    <property type="match status" value="1"/>
</dbReference>
<dbReference type="PANTHER" id="PTHR33116">
    <property type="entry name" value="REVERSE TRANSCRIPTASE ZINC-BINDING DOMAIN-CONTAINING PROTEIN-RELATED-RELATED"/>
    <property type="match status" value="1"/>
</dbReference>
<dbReference type="EMBL" id="JANJYJ010000003">
    <property type="protein sequence ID" value="KAK3221485.1"/>
    <property type="molecule type" value="Genomic_DNA"/>
</dbReference>
<dbReference type="PANTHER" id="PTHR33116:SF86">
    <property type="entry name" value="REVERSE TRANSCRIPTASE DOMAIN-CONTAINING PROTEIN"/>
    <property type="match status" value="1"/>
</dbReference>